<dbReference type="InterPro" id="IPR005471">
    <property type="entry name" value="Tscrpt_reg_IclR_N"/>
</dbReference>
<dbReference type="InterPro" id="IPR036390">
    <property type="entry name" value="WH_DNA-bd_sf"/>
</dbReference>
<dbReference type="Pfam" id="PF09339">
    <property type="entry name" value="HTH_IclR"/>
    <property type="match status" value="1"/>
</dbReference>
<reference evidence="2" key="1">
    <citation type="journal article" date="2014" name="Int. J. Syst. Evol. Microbiol.">
        <title>Complete genome sequence of Corynebacterium casei LMG S-19264T (=DSM 44701T), isolated from a smear-ripened cheese.</title>
        <authorList>
            <consortium name="US DOE Joint Genome Institute (JGI-PGF)"/>
            <person name="Walter F."/>
            <person name="Albersmeier A."/>
            <person name="Kalinowski J."/>
            <person name="Ruckert C."/>
        </authorList>
    </citation>
    <scope>NUCLEOTIDE SEQUENCE</scope>
    <source>
        <strain evidence="2">CGMCC 4.7398</strain>
    </source>
</reference>
<accession>A0A919FJU1</accession>
<proteinExistence type="predicted"/>
<organism evidence="2 3">
    <name type="scientific">Promicromonospora soli</name>
    <dbReference type="NCBI Taxonomy" id="2035533"/>
    <lineage>
        <taxon>Bacteria</taxon>
        <taxon>Bacillati</taxon>
        <taxon>Actinomycetota</taxon>
        <taxon>Actinomycetes</taxon>
        <taxon>Micrococcales</taxon>
        <taxon>Promicromonosporaceae</taxon>
        <taxon>Promicromonospora</taxon>
    </lineage>
</organism>
<dbReference type="PANTHER" id="PTHR30136">
    <property type="entry name" value="HELIX-TURN-HELIX TRANSCRIPTIONAL REGULATOR, ICLR FAMILY"/>
    <property type="match status" value="1"/>
</dbReference>
<evidence type="ECO:0000313" key="2">
    <source>
        <dbReference type="EMBL" id="GHH67353.1"/>
    </source>
</evidence>
<name>A0A919FJU1_9MICO</name>
<dbReference type="EMBL" id="BNAS01000001">
    <property type="protein sequence ID" value="GHH67353.1"/>
    <property type="molecule type" value="Genomic_DNA"/>
</dbReference>
<dbReference type="GO" id="GO:0003677">
    <property type="term" value="F:DNA binding"/>
    <property type="evidence" value="ECO:0007669"/>
    <property type="project" value="InterPro"/>
</dbReference>
<protein>
    <recommendedName>
        <fullName evidence="1">HTH iclR-type domain-containing protein</fullName>
    </recommendedName>
</protein>
<dbReference type="SUPFAM" id="SSF46785">
    <property type="entry name" value="Winged helix' DNA-binding domain"/>
    <property type="match status" value="1"/>
</dbReference>
<dbReference type="Gene3D" id="1.10.10.10">
    <property type="entry name" value="Winged helix-like DNA-binding domain superfamily/Winged helix DNA-binding domain"/>
    <property type="match status" value="1"/>
</dbReference>
<dbReference type="AlphaFoldDB" id="A0A919FJU1"/>
<sequence length="238" mass="24601">MSRPIFASPEAAAQLLGLVAGGAGDSADDAAAVGEDELRGRQPRAVRHALQVLECVAASGAGVTGQEISAALGLSRATTYRLVQVLTEDEYLVRLPDLRGFALGHRVAALFPPPAPRPPLAARLVLDRLRAGLRGGIHLVRLDGVVHTVVDEDPDFPLIPEPGVREVVDGVCGELAAGAPSAVRVADRWTAIGVTVLDELGQAVAGLVVVALQDRMPGVAEIDARLTPAAVELGPLLA</sequence>
<dbReference type="SMART" id="SM00346">
    <property type="entry name" value="HTH_ICLR"/>
    <property type="match status" value="1"/>
</dbReference>
<reference evidence="2" key="2">
    <citation type="submission" date="2020-09" db="EMBL/GenBank/DDBJ databases">
        <authorList>
            <person name="Sun Q."/>
            <person name="Zhou Y."/>
        </authorList>
    </citation>
    <scope>NUCLEOTIDE SEQUENCE</scope>
    <source>
        <strain evidence="2">CGMCC 4.7398</strain>
    </source>
</reference>
<dbReference type="InterPro" id="IPR050707">
    <property type="entry name" value="HTH_MetabolicPath_Reg"/>
</dbReference>
<dbReference type="GO" id="GO:0003700">
    <property type="term" value="F:DNA-binding transcription factor activity"/>
    <property type="evidence" value="ECO:0007669"/>
    <property type="project" value="TreeGrafter"/>
</dbReference>
<dbReference type="Proteomes" id="UP000627369">
    <property type="component" value="Unassembled WGS sequence"/>
</dbReference>
<dbReference type="PROSITE" id="PS51077">
    <property type="entry name" value="HTH_ICLR"/>
    <property type="match status" value="1"/>
</dbReference>
<dbReference type="GO" id="GO:0045892">
    <property type="term" value="P:negative regulation of DNA-templated transcription"/>
    <property type="evidence" value="ECO:0007669"/>
    <property type="project" value="TreeGrafter"/>
</dbReference>
<evidence type="ECO:0000259" key="1">
    <source>
        <dbReference type="PROSITE" id="PS51077"/>
    </source>
</evidence>
<evidence type="ECO:0000313" key="3">
    <source>
        <dbReference type="Proteomes" id="UP000627369"/>
    </source>
</evidence>
<gene>
    <name evidence="2" type="ORF">GCM10017772_08960</name>
</gene>
<feature type="domain" description="HTH iclR-type" evidence="1">
    <location>
        <begin position="43"/>
        <end position="105"/>
    </location>
</feature>
<keyword evidence="3" id="KW-1185">Reference proteome</keyword>
<dbReference type="RefSeq" id="WP_189668018.1">
    <property type="nucleotide sequence ID" value="NZ_BNAS01000001.1"/>
</dbReference>
<comment type="caution">
    <text evidence="2">The sequence shown here is derived from an EMBL/GenBank/DDBJ whole genome shotgun (WGS) entry which is preliminary data.</text>
</comment>
<dbReference type="InterPro" id="IPR036388">
    <property type="entry name" value="WH-like_DNA-bd_sf"/>
</dbReference>
<dbReference type="PANTHER" id="PTHR30136:SF35">
    <property type="entry name" value="HTH-TYPE TRANSCRIPTIONAL REGULATOR RV1719"/>
    <property type="match status" value="1"/>
</dbReference>